<reference evidence="1 2" key="1">
    <citation type="journal article" date="2020" name="ISME J.">
        <title>Comparative genomics reveals insights into cyanobacterial evolution and habitat adaptation.</title>
        <authorList>
            <person name="Chen M.Y."/>
            <person name="Teng W.K."/>
            <person name="Zhao L."/>
            <person name="Hu C.X."/>
            <person name="Zhou Y.K."/>
            <person name="Han B.P."/>
            <person name="Song L.R."/>
            <person name="Shu W.S."/>
        </authorList>
    </citation>
    <scope>NUCLEOTIDE SEQUENCE [LARGE SCALE GENOMIC DNA]</scope>
    <source>
        <strain evidence="1 2">FACHB-130</strain>
    </source>
</reference>
<dbReference type="Pfam" id="PF13267">
    <property type="entry name" value="DUF4058"/>
    <property type="match status" value="1"/>
</dbReference>
<dbReference type="RefSeq" id="WP_190966677.1">
    <property type="nucleotide sequence ID" value="NZ_JACJTB010000003.1"/>
</dbReference>
<dbReference type="Proteomes" id="UP000603457">
    <property type="component" value="Unassembled WGS sequence"/>
</dbReference>
<dbReference type="InterPro" id="IPR025132">
    <property type="entry name" value="DUF4058"/>
</dbReference>
<protein>
    <submittedName>
        <fullName evidence="1">DUF4058 family protein</fullName>
    </submittedName>
</protein>
<dbReference type="EMBL" id="JACJTB010000003">
    <property type="protein sequence ID" value="MBD2593752.1"/>
    <property type="molecule type" value="Genomic_DNA"/>
</dbReference>
<proteinExistence type="predicted"/>
<sequence length="271" mass="30568">MPSPFPGMNPYLEHPDLWPGIHGRIIVAIADFLAPQLRPKYFVAIEERVYQTNDDNRLLVGIPDVVVKRQSSEINPQNYTVAVATPTTKPKAVTVPLPIAVKERYLEVRNVETKEVVTVIEIISPKNKRTGEGRNAYDNKRQRVLGSATNLVEIDLLRTGEAMLVFGDDIQSDYRILISRAQNRPQADLYAFNLQDVIPSFPLPLKTEENEPLIKLQNLLTEIYDRGSYDLVIDYNQAPFPPLSEADAAWANEMLQTKGLRTIAHSPEIPN</sequence>
<evidence type="ECO:0000313" key="1">
    <source>
        <dbReference type="EMBL" id="MBD2593752.1"/>
    </source>
</evidence>
<organism evidence="1 2">
    <name type="scientific">Nostoc spongiaeforme FACHB-130</name>
    <dbReference type="NCBI Taxonomy" id="1357510"/>
    <lineage>
        <taxon>Bacteria</taxon>
        <taxon>Bacillati</taxon>
        <taxon>Cyanobacteriota</taxon>
        <taxon>Cyanophyceae</taxon>
        <taxon>Nostocales</taxon>
        <taxon>Nostocaceae</taxon>
        <taxon>Nostoc</taxon>
    </lineage>
</organism>
<accession>A0ABR8FQS3</accession>
<evidence type="ECO:0000313" key="2">
    <source>
        <dbReference type="Proteomes" id="UP000603457"/>
    </source>
</evidence>
<gene>
    <name evidence="1" type="ORF">H6G74_05335</name>
</gene>
<comment type="caution">
    <text evidence="1">The sequence shown here is derived from an EMBL/GenBank/DDBJ whole genome shotgun (WGS) entry which is preliminary data.</text>
</comment>
<name>A0ABR8FQS3_9NOSO</name>
<keyword evidence="2" id="KW-1185">Reference proteome</keyword>